<organism evidence="1 2">
    <name type="scientific">Flavobacterium rhizosphaerae</name>
    <dbReference type="NCBI Taxonomy" id="3163298"/>
    <lineage>
        <taxon>Bacteria</taxon>
        <taxon>Pseudomonadati</taxon>
        <taxon>Bacteroidota</taxon>
        <taxon>Flavobacteriia</taxon>
        <taxon>Flavobacteriales</taxon>
        <taxon>Flavobacteriaceae</taxon>
        <taxon>Flavobacterium</taxon>
    </lineage>
</organism>
<sequence length="77" mass="8708">MAKDDKGIYTGIIGKDENGNYFCGRYMLDYKKVSTSFKEGDKITIKSAVNNPSDKSNEQYPVKSRDFVLADKKGFIK</sequence>
<comment type="caution">
    <text evidence="1">The sequence shown here is derived from an EMBL/GenBank/DDBJ whole genome shotgun (WGS) entry which is preliminary data.</text>
</comment>
<keyword evidence="2" id="KW-1185">Reference proteome</keyword>
<gene>
    <name evidence="1" type="ORF">ABS766_09275</name>
</gene>
<proteinExistence type="predicted"/>
<name>A0ABW8YX09_9FLAO</name>
<dbReference type="EMBL" id="JBELPZ010000008">
    <property type="protein sequence ID" value="MFL9844609.1"/>
    <property type="molecule type" value="Genomic_DNA"/>
</dbReference>
<protein>
    <submittedName>
        <fullName evidence="1">Uncharacterized protein</fullName>
    </submittedName>
</protein>
<evidence type="ECO:0000313" key="1">
    <source>
        <dbReference type="EMBL" id="MFL9844609.1"/>
    </source>
</evidence>
<dbReference type="Proteomes" id="UP001629156">
    <property type="component" value="Unassembled WGS sequence"/>
</dbReference>
<reference evidence="1 2" key="1">
    <citation type="submission" date="2024-06" db="EMBL/GenBank/DDBJ databases">
        <authorList>
            <person name="Kaempfer P."/>
            <person name="Viver T."/>
        </authorList>
    </citation>
    <scope>NUCLEOTIDE SEQUENCE [LARGE SCALE GENOMIC DNA]</scope>
    <source>
        <strain evidence="1 2">ST-119</strain>
    </source>
</reference>
<evidence type="ECO:0000313" key="2">
    <source>
        <dbReference type="Proteomes" id="UP001629156"/>
    </source>
</evidence>
<dbReference type="RefSeq" id="WP_408084862.1">
    <property type="nucleotide sequence ID" value="NZ_JBELPZ010000008.1"/>
</dbReference>
<accession>A0ABW8YX09</accession>